<feature type="domain" description="Integrase catalytic" evidence="2">
    <location>
        <begin position="317"/>
        <end position="483"/>
    </location>
</feature>
<dbReference type="InterPro" id="IPR050951">
    <property type="entry name" value="Retrovirus_Pol_polyprotein"/>
</dbReference>
<sequence>MPSSAKEVIQDYIWDNYDNPILIGRPREKILEETEKVHWFVNIGIPHPIYQVLPFGSYQSRSCQLLFSWHNRHIDAIDRGISPTEPELKKLCRIMAWNRKQVLNLLIRCKSHIVRIVETEPGEVMNMYGGSQFVEEDVIQVYSQLVDIQQKAGEFTDEDFFNSLDPWYIEQDEEATDAICRRVGIGRRFKFDLSQVVNLLELARDPSTLDQYRAWSALEILSLDFSPDLRGRIFLGSLPMDLFEWLMLRDGRLVRMRKRKAITHENVKLVDLSFLIQNAQNWALLVSIRGDRNSMYLLDSYNENPLDKRTYGTERELSRRPFEMMRWDLNLPPIHLRAKHSCKKQSGLLQPLEVPSDRWTSVTIDFMVELPECQGEEAAWLYIDRVFRLHGIPEKIVSDRGTQFTAEFWTSFWKQMAYHPQSDGQTERVNYVLNQYFRVYCSYLQDDWVPLLATAEFAYNNSILMVEEPWPTMSPVDVAMQVLNGERLPLDGLDPLYVKIMTDCWQQEPADRPNMGEICSYLDTVFNEENGVKTMDDEDMNIISSPDQNEYHTYKTGAKTNIYDQTFFRDEKRAAPPSNYSTPVHQDYCVETQHFSLRCPIGLLALTNFILHLMHKNPLSSRCRYDFGRLDDSFHSHTSSNRKRGNYPGRNSKCLTDQFVTYFTTHDNDNNMTLDTFPLICVLLSIAVCWLFVACTAKRAGVPRSDICEEVNTIFESGEQLVSESRDLEERIQSLRREVIRLTTKLDQNNADIVAHRRHYLETGLPLLSILVSVSEDIQSPISKYSKPITHDNTTQRMSSLIKDLGHLAEQFFDGQDQSVESPIKCIADLAKSLTQQFFNEADQPNYNCLAEVIVTSLESIASLAEQFINVYNHSTDHPPVNLIGYAKEIRGIAKLLLPMAKKYISDNQQSTDEDSE</sequence>
<dbReference type="GO" id="GO:0015074">
    <property type="term" value="P:DNA integration"/>
    <property type="evidence" value="ECO:0007669"/>
    <property type="project" value="InterPro"/>
</dbReference>
<accession>A0A2P6MZ92</accession>
<dbReference type="InterPro" id="IPR012337">
    <property type="entry name" value="RNaseH-like_sf"/>
</dbReference>
<dbReference type="OrthoDB" id="1938712at2759"/>
<dbReference type="Gene3D" id="3.30.420.10">
    <property type="entry name" value="Ribonuclease H-like superfamily/Ribonuclease H"/>
    <property type="match status" value="1"/>
</dbReference>
<dbReference type="InParanoid" id="A0A2P6MZ92"/>
<dbReference type="Gene3D" id="1.10.510.10">
    <property type="entry name" value="Transferase(Phosphotransferase) domain 1"/>
    <property type="match status" value="1"/>
</dbReference>
<reference evidence="3 4" key="1">
    <citation type="journal article" date="2018" name="Genome Biol. Evol.">
        <title>Multiple Roots of Fruiting Body Formation in Amoebozoa.</title>
        <authorList>
            <person name="Hillmann F."/>
            <person name="Forbes G."/>
            <person name="Novohradska S."/>
            <person name="Ferling I."/>
            <person name="Riege K."/>
            <person name="Groth M."/>
            <person name="Westermann M."/>
            <person name="Marz M."/>
            <person name="Spaller T."/>
            <person name="Winckler T."/>
            <person name="Schaap P."/>
            <person name="Glockner G."/>
        </authorList>
    </citation>
    <scope>NUCLEOTIDE SEQUENCE [LARGE SCALE GENOMIC DNA]</scope>
    <source>
        <strain evidence="3 4">Jena</strain>
    </source>
</reference>
<name>A0A2P6MZ92_9EUKA</name>
<dbReference type="GO" id="GO:0003676">
    <property type="term" value="F:nucleic acid binding"/>
    <property type="evidence" value="ECO:0007669"/>
    <property type="project" value="InterPro"/>
</dbReference>
<dbReference type="InterPro" id="IPR011009">
    <property type="entry name" value="Kinase-like_dom_sf"/>
</dbReference>
<keyword evidence="4" id="KW-1185">Reference proteome</keyword>
<dbReference type="PANTHER" id="PTHR37984">
    <property type="entry name" value="PROTEIN CBG26694"/>
    <property type="match status" value="1"/>
</dbReference>
<dbReference type="PANTHER" id="PTHR37984:SF15">
    <property type="entry name" value="INTEGRASE CATALYTIC DOMAIN-CONTAINING PROTEIN"/>
    <property type="match status" value="1"/>
</dbReference>
<feature type="coiled-coil region" evidence="1">
    <location>
        <begin position="718"/>
        <end position="752"/>
    </location>
</feature>
<dbReference type="PROSITE" id="PS50994">
    <property type="entry name" value="INTEGRASE"/>
    <property type="match status" value="1"/>
</dbReference>
<dbReference type="EMBL" id="MDYQ01000285">
    <property type="protein sequence ID" value="PRP77032.1"/>
    <property type="molecule type" value="Genomic_DNA"/>
</dbReference>
<comment type="caution">
    <text evidence="3">The sequence shown here is derived from an EMBL/GenBank/DDBJ whole genome shotgun (WGS) entry which is preliminary data.</text>
</comment>
<dbReference type="InterPro" id="IPR036397">
    <property type="entry name" value="RNaseH_sf"/>
</dbReference>
<evidence type="ECO:0000259" key="2">
    <source>
        <dbReference type="PROSITE" id="PS50994"/>
    </source>
</evidence>
<evidence type="ECO:0000256" key="1">
    <source>
        <dbReference type="SAM" id="Coils"/>
    </source>
</evidence>
<dbReference type="STRING" id="1890364.A0A2P6MZ92"/>
<dbReference type="SUPFAM" id="SSF56112">
    <property type="entry name" value="Protein kinase-like (PK-like)"/>
    <property type="match status" value="1"/>
</dbReference>
<dbReference type="SUPFAM" id="SSF53098">
    <property type="entry name" value="Ribonuclease H-like"/>
    <property type="match status" value="1"/>
</dbReference>
<keyword evidence="1" id="KW-0175">Coiled coil</keyword>
<protein>
    <submittedName>
        <fullName evidence="3">Retrotransposable element protein</fullName>
    </submittedName>
</protein>
<dbReference type="Proteomes" id="UP000241769">
    <property type="component" value="Unassembled WGS sequence"/>
</dbReference>
<gene>
    <name evidence="3" type="ORF">PROFUN_14566</name>
</gene>
<dbReference type="AlphaFoldDB" id="A0A2P6MZ92"/>
<organism evidence="3 4">
    <name type="scientific">Planoprotostelium fungivorum</name>
    <dbReference type="NCBI Taxonomy" id="1890364"/>
    <lineage>
        <taxon>Eukaryota</taxon>
        <taxon>Amoebozoa</taxon>
        <taxon>Evosea</taxon>
        <taxon>Variosea</taxon>
        <taxon>Cavosteliida</taxon>
        <taxon>Cavosteliaceae</taxon>
        <taxon>Planoprotostelium</taxon>
    </lineage>
</organism>
<proteinExistence type="predicted"/>
<dbReference type="InterPro" id="IPR001584">
    <property type="entry name" value="Integrase_cat-core"/>
</dbReference>
<evidence type="ECO:0000313" key="3">
    <source>
        <dbReference type="EMBL" id="PRP77032.1"/>
    </source>
</evidence>
<evidence type="ECO:0000313" key="4">
    <source>
        <dbReference type="Proteomes" id="UP000241769"/>
    </source>
</evidence>